<evidence type="ECO:0000313" key="2">
    <source>
        <dbReference type="Proteomes" id="UP000037755"/>
    </source>
</evidence>
<dbReference type="PROSITE" id="PS51257">
    <property type="entry name" value="PROKAR_LIPOPROTEIN"/>
    <property type="match status" value="1"/>
</dbReference>
<evidence type="ECO:0008006" key="3">
    <source>
        <dbReference type="Google" id="ProtNLM"/>
    </source>
</evidence>
<dbReference type="Proteomes" id="UP000037755">
    <property type="component" value="Unassembled WGS sequence"/>
</dbReference>
<proteinExistence type="predicted"/>
<reference evidence="1 2" key="1">
    <citation type="submission" date="2015-08" db="EMBL/GenBank/DDBJ databases">
        <title>Whole genome sequence of Flavobacterium akiainvivens IK-1T, from decaying Wikstroemia oahuensis, an endemic Hawaiian shrub.</title>
        <authorList>
            <person name="Wan X."/>
            <person name="Hou S."/>
            <person name="Saito J."/>
            <person name="Donachie S."/>
        </authorList>
    </citation>
    <scope>NUCLEOTIDE SEQUENCE [LARGE SCALE GENOMIC DNA]</scope>
    <source>
        <strain evidence="1 2">IK-1</strain>
    </source>
</reference>
<dbReference type="PATRIC" id="fig|1202724.3.peg.3364"/>
<sequence>MKQIAFLLLVLFISSCARDDDFRSERPGIATSINGNVKDYHRDIDIEHFEVQLIKQWRCSDGGVFATHTCEKVIGKAYTDANGNYTLDFEYNLRSDESYKLRFNEVQDNAYSVEIVDQNGAFTNDYSIFEIIEGEQNSINLNAWVPVKVKINLTTLNNHTPPLITGIEYNGGVDFATNFTYPGEEYEEFELRARPNCDVEIKSWYIENRTTSNPIFHFAPAIPYSIGDTDSEITFEVDCNTF</sequence>
<name>A0A0M9VJF2_9FLAO</name>
<gene>
    <name evidence="1" type="ORF">AM493_16195</name>
</gene>
<dbReference type="EMBL" id="LIYD01000005">
    <property type="protein sequence ID" value="KOS07409.1"/>
    <property type="molecule type" value="Genomic_DNA"/>
</dbReference>
<keyword evidence="2" id="KW-1185">Reference proteome</keyword>
<comment type="caution">
    <text evidence="1">The sequence shown here is derived from an EMBL/GenBank/DDBJ whole genome shotgun (WGS) entry which is preliminary data.</text>
</comment>
<evidence type="ECO:0000313" key="1">
    <source>
        <dbReference type="EMBL" id="KOS07409.1"/>
    </source>
</evidence>
<dbReference type="AlphaFoldDB" id="A0A0M9VJF2"/>
<protein>
    <recommendedName>
        <fullName evidence="3">DUF3823 domain-containing protein</fullName>
    </recommendedName>
</protein>
<dbReference type="OrthoDB" id="1453041at2"/>
<organism evidence="1 2">
    <name type="scientific">Flavobacterium akiainvivens</name>
    <dbReference type="NCBI Taxonomy" id="1202724"/>
    <lineage>
        <taxon>Bacteria</taxon>
        <taxon>Pseudomonadati</taxon>
        <taxon>Bacteroidota</taxon>
        <taxon>Flavobacteriia</taxon>
        <taxon>Flavobacteriales</taxon>
        <taxon>Flavobacteriaceae</taxon>
        <taxon>Flavobacterium</taxon>
    </lineage>
</organism>
<dbReference type="RefSeq" id="WP_054409068.1">
    <property type="nucleotide sequence ID" value="NZ_FOYA01000005.1"/>
</dbReference>
<accession>A0A0M9VJF2</accession>